<proteinExistence type="inferred from homology"/>
<dbReference type="GO" id="GO:0016787">
    <property type="term" value="F:hydrolase activity"/>
    <property type="evidence" value="ECO:0007669"/>
    <property type="project" value="UniProtKB-KW"/>
</dbReference>
<sequence length="559" mass="62781">MDEEGAAMDAPAERTTSDDKRAENGFGRPAPWWQTGILYQIYPRSFQDSNGDGIGDLAGILRRLPHLVELGVDALWLSPIFPSPMADFGYDISDYTDIDPIFGTLADFDGLLEAAHARGLKVLLDLVPNHTSDRHPWFEESRSSRDDPKRDWYIWRDPAPDGGPPTNWLSEFGGSAWEYDAATGQYYYHAFLKAQPDLNWRNPAVREAVHDVMRFWLRRGVDGFRVDVIWHLIKDDAFRDNPPNPDWRPGRPPVESVVPLYTTDRPEVHDVIAGMRRVVEEFDERVLIGEIYLPIERLVAYYGTDLSGAHLPFNFALLNAPWEARRIAQLVEQYEASLPTGGWPNWVLGNHDRPRVGSRIGREQRRVAAMLLLTLRGTPTIYYGEEIGMVDVAVPPDRVRDPYEKNVPGLGVGRDGCRTPMQWEKGAAAGFSQAEPWLPTALDSDVENVENQRDDAGSLYHLYRRLIALRRRRPVLTRGGYEPIAASGDLLVFVRSLDRDRIMVALNLGAEPVSLTVRGAVSNGRILISSEGDRDGEDVSGEIYLRSHEGAVVGLDPAP</sequence>
<evidence type="ECO:0000313" key="4">
    <source>
        <dbReference type="EMBL" id="MFD2180897.1"/>
    </source>
</evidence>
<dbReference type="CDD" id="cd11331">
    <property type="entry name" value="AmyAc_OligoGlu_like"/>
    <property type="match status" value="1"/>
</dbReference>
<dbReference type="Gene3D" id="2.60.40.1180">
    <property type="entry name" value="Golgi alpha-mannosidase II"/>
    <property type="match status" value="1"/>
</dbReference>
<gene>
    <name evidence="4" type="ORF">ACFSOX_01925</name>
</gene>
<evidence type="ECO:0000256" key="1">
    <source>
        <dbReference type="ARBA" id="ARBA00008061"/>
    </source>
</evidence>
<comment type="similarity">
    <text evidence="1">Belongs to the glycosyl hydrolase 13 family.</text>
</comment>
<reference evidence="5" key="1">
    <citation type="journal article" date="2019" name="Int. J. Syst. Evol. Microbiol.">
        <title>The Global Catalogue of Microorganisms (GCM) 10K type strain sequencing project: providing services to taxonomists for standard genome sequencing and annotation.</title>
        <authorList>
            <consortium name="The Broad Institute Genomics Platform"/>
            <consortium name="The Broad Institute Genome Sequencing Center for Infectious Disease"/>
            <person name="Wu L."/>
            <person name="Ma J."/>
        </authorList>
    </citation>
    <scope>NUCLEOTIDE SEQUENCE [LARGE SCALE GENOMIC DNA]</scope>
    <source>
        <strain evidence="5">CGMCC 1.6774</strain>
    </source>
</reference>
<keyword evidence="5" id="KW-1185">Reference proteome</keyword>
<dbReference type="InterPro" id="IPR017853">
    <property type="entry name" value="GH"/>
</dbReference>
<evidence type="ECO:0000313" key="5">
    <source>
        <dbReference type="Proteomes" id="UP001597314"/>
    </source>
</evidence>
<dbReference type="PANTHER" id="PTHR10357">
    <property type="entry name" value="ALPHA-AMYLASE FAMILY MEMBER"/>
    <property type="match status" value="1"/>
</dbReference>
<dbReference type="RefSeq" id="WP_378476085.1">
    <property type="nucleotide sequence ID" value="NZ_JBHUIW010000001.1"/>
</dbReference>
<protein>
    <submittedName>
        <fullName evidence="4">Alpha-amylase family glycosyl hydrolase</fullName>
    </submittedName>
</protein>
<dbReference type="InterPro" id="IPR013780">
    <property type="entry name" value="Glyco_hydro_b"/>
</dbReference>
<dbReference type="Proteomes" id="UP001597314">
    <property type="component" value="Unassembled WGS sequence"/>
</dbReference>
<comment type="caution">
    <text evidence="4">The sequence shown here is derived from an EMBL/GenBank/DDBJ whole genome shotgun (WGS) entry which is preliminary data.</text>
</comment>
<feature type="compositionally biased region" description="Basic and acidic residues" evidence="2">
    <location>
        <begin position="11"/>
        <end position="23"/>
    </location>
</feature>
<dbReference type="InterPro" id="IPR045857">
    <property type="entry name" value="O16G_dom_2"/>
</dbReference>
<dbReference type="SMART" id="SM00642">
    <property type="entry name" value="Aamy"/>
    <property type="match status" value="1"/>
</dbReference>
<organism evidence="4 5">
    <name type="scientific">Rhodoplanes azumiensis</name>
    <dbReference type="NCBI Taxonomy" id="1897628"/>
    <lineage>
        <taxon>Bacteria</taxon>
        <taxon>Pseudomonadati</taxon>
        <taxon>Pseudomonadota</taxon>
        <taxon>Alphaproteobacteria</taxon>
        <taxon>Hyphomicrobiales</taxon>
        <taxon>Nitrobacteraceae</taxon>
        <taxon>Rhodoplanes</taxon>
    </lineage>
</organism>
<dbReference type="SUPFAM" id="SSF51445">
    <property type="entry name" value="(Trans)glycosidases"/>
    <property type="match status" value="1"/>
</dbReference>
<feature type="domain" description="Glycosyl hydrolase family 13 catalytic" evidence="3">
    <location>
        <begin position="40"/>
        <end position="418"/>
    </location>
</feature>
<evidence type="ECO:0000259" key="3">
    <source>
        <dbReference type="SMART" id="SM00642"/>
    </source>
</evidence>
<dbReference type="PANTHER" id="PTHR10357:SF179">
    <property type="entry name" value="NEUTRAL AND BASIC AMINO ACID TRANSPORT PROTEIN RBAT"/>
    <property type="match status" value="1"/>
</dbReference>
<name>A0ABW5AEN8_9BRAD</name>
<keyword evidence="4" id="KW-0378">Hydrolase</keyword>
<dbReference type="Pfam" id="PF00128">
    <property type="entry name" value="Alpha-amylase"/>
    <property type="match status" value="1"/>
</dbReference>
<accession>A0ABW5AEN8</accession>
<dbReference type="Gene3D" id="3.90.400.10">
    <property type="entry name" value="Oligo-1,6-glucosidase, Domain 2"/>
    <property type="match status" value="1"/>
</dbReference>
<dbReference type="Gene3D" id="3.20.20.80">
    <property type="entry name" value="Glycosidases"/>
    <property type="match status" value="2"/>
</dbReference>
<dbReference type="EMBL" id="JBHUIW010000001">
    <property type="protein sequence ID" value="MFD2180897.1"/>
    <property type="molecule type" value="Genomic_DNA"/>
</dbReference>
<dbReference type="SUPFAM" id="SSF51011">
    <property type="entry name" value="Glycosyl hydrolase domain"/>
    <property type="match status" value="1"/>
</dbReference>
<dbReference type="InterPro" id="IPR006047">
    <property type="entry name" value="GH13_cat_dom"/>
</dbReference>
<evidence type="ECO:0000256" key="2">
    <source>
        <dbReference type="SAM" id="MobiDB-lite"/>
    </source>
</evidence>
<feature type="region of interest" description="Disordered" evidence="2">
    <location>
        <begin position="1"/>
        <end position="28"/>
    </location>
</feature>